<dbReference type="InterPro" id="IPR018389">
    <property type="entry name" value="DctP_fam"/>
</dbReference>
<accession>A0A1G5H699</accession>
<dbReference type="CDD" id="cd13602">
    <property type="entry name" value="PBP2_TRAP_BpDctp6_7"/>
    <property type="match status" value="1"/>
</dbReference>
<feature type="chain" id="PRO_5011562526" evidence="2">
    <location>
        <begin position="24"/>
        <end position="326"/>
    </location>
</feature>
<keyword evidence="4" id="KW-1185">Reference proteome</keyword>
<dbReference type="Gene3D" id="3.40.190.170">
    <property type="entry name" value="Bacterial extracellular solute-binding protein, family 7"/>
    <property type="match status" value="1"/>
</dbReference>
<proteinExistence type="predicted"/>
<dbReference type="Proteomes" id="UP000198870">
    <property type="component" value="Unassembled WGS sequence"/>
</dbReference>
<evidence type="ECO:0000256" key="2">
    <source>
        <dbReference type="SAM" id="SignalP"/>
    </source>
</evidence>
<evidence type="ECO:0000313" key="4">
    <source>
        <dbReference type="Proteomes" id="UP000198870"/>
    </source>
</evidence>
<sequence>MKSIKTLFVVTIFVLLTSSAAMAEAIKLDLNAVYGATSFHTQGAMDFAKRVEAHSNGSVLITVHPGGSLGFKGPELLKVVKDGQVPMSDILMGVVAGSSHAFGISSLPRLVKSYDEARALYVDSRPLYEKSARRWNQKLLYAAPWPPSGLITKKAIVTRADIKGIKTRTYDKNGAEFLRALGAMPLSMPWGEVYASLRTGMIDSVLTSSESAKNGKFWEVLSHFEPINYAYPLNMVTINLDYWNALSGDQQEAMLKAASETEAAQWKASQARSEEALKAIAAEGITVTPESPELTAELDAAAREIQKKFLKKAKKAEKALLNTYVK</sequence>
<reference evidence="3 4" key="1">
    <citation type="submission" date="2016-10" db="EMBL/GenBank/DDBJ databases">
        <authorList>
            <person name="de Groot N.N."/>
        </authorList>
    </citation>
    <scope>NUCLEOTIDE SEQUENCE [LARGE SCALE GENOMIC DNA]</scope>
    <source>
        <strain evidence="3 4">AA1</strain>
    </source>
</reference>
<dbReference type="NCBIfam" id="NF037995">
    <property type="entry name" value="TRAP_S1"/>
    <property type="match status" value="1"/>
</dbReference>
<dbReference type="EMBL" id="FMUX01000012">
    <property type="protein sequence ID" value="SCY58880.1"/>
    <property type="molecule type" value="Genomic_DNA"/>
</dbReference>
<dbReference type="STRING" id="419481.SAMN05216233_112142"/>
<dbReference type="GO" id="GO:0055085">
    <property type="term" value="P:transmembrane transport"/>
    <property type="evidence" value="ECO:0007669"/>
    <property type="project" value="InterPro"/>
</dbReference>
<dbReference type="InterPro" id="IPR038404">
    <property type="entry name" value="TRAP_DctP_sf"/>
</dbReference>
<name>A0A1G5H699_9BACT</name>
<dbReference type="PANTHER" id="PTHR33376">
    <property type="match status" value="1"/>
</dbReference>
<protein>
    <submittedName>
        <fullName evidence="3">TRAP-type C4-dicarboxylate transport system, substrate-binding protein</fullName>
    </submittedName>
</protein>
<dbReference type="Pfam" id="PF03480">
    <property type="entry name" value="DctP"/>
    <property type="match status" value="1"/>
</dbReference>
<evidence type="ECO:0000256" key="1">
    <source>
        <dbReference type="ARBA" id="ARBA00022729"/>
    </source>
</evidence>
<organism evidence="3 4">
    <name type="scientific">Desulfoluna spongiiphila</name>
    <dbReference type="NCBI Taxonomy" id="419481"/>
    <lineage>
        <taxon>Bacteria</taxon>
        <taxon>Pseudomonadati</taxon>
        <taxon>Thermodesulfobacteriota</taxon>
        <taxon>Desulfobacteria</taxon>
        <taxon>Desulfobacterales</taxon>
        <taxon>Desulfolunaceae</taxon>
        <taxon>Desulfoluna</taxon>
    </lineage>
</organism>
<dbReference type="PANTHER" id="PTHR33376:SF4">
    <property type="entry name" value="SIALIC ACID-BINDING PERIPLASMIC PROTEIN SIAP"/>
    <property type="match status" value="1"/>
</dbReference>
<gene>
    <name evidence="3" type="ORF">SAMN05216233_112142</name>
</gene>
<evidence type="ECO:0000313" key="3">
    <source>
        <dbReference type="EMBL" id="SCY58880.1"/>
    </source>
</evidence>
<dbReference type="AlphaFoldDB" id="A0A1G5H699"/>
<dbReference type="RefSeq" id="WP_092212074.1">
    <property type="nucleotide sequence ID" value="NZ_FMUX01000012.1"/>
</dbReference>
<keyword evidence="1 2" id="KW-0732">Signal</keyword>
<dbReference type="OrthoDB" id="9783941at2"/>
<feature type="signal peptide" evidence="2">
    <location>
        <begin position="1"/>
        <end position="23"/>
    </location>
</feature>